<feature type="region of interest" description="Disordered" evidence="4">
    <location>
        <begin position="861"/>
        <end position="946"/>
    </location>
</feature>
<feature type="compositionally biased region" description="Basic residues" evidence="4">
    <location>
        <begin position="130"/>
        <end position="140"/>
    </location>
</feature>
<protein>
    <recommendedName>
        <fullName evidence="5">DNA replication checkpoint mediator MRC1 domain-containing protein</fullName>
    </recommendedName>
</protein>
<feature type="region of interest" description="Disordered" evidence="4">
    <location>
        <begin position="797"/>
        <end position="819"/>
    </location>
</feature>
<dbReference type="PANTHER" id="PTHR14396">
    <property type="entry name" value="CLASPIN"/>
    <property type="match status" value="1"/>
</dbReference>
<accession>A0A6A7ACL0</accession>
<dbReference type="OrthoDB" id="2130597at2759"/>
<feature type="region of interest" description="Disordered" evidence="4">
    <location>
        <begin position="301"/>
        <end position="347"/>
    </location>
</feature>
<dbReference type="Pfam" id="PF09444">
    <property type="entry name" value="MRC1"/>
    <property type="match status" value="1"/>
</dbReference>
<gene>
    <name evidence="6" type="ORF">CC86DRAFT_367209</name>
</gene>
<feature type="compositionally biased region" description="Acidic residues" evidence="4">
    <location>
        <begin position="617"/>
        <end position="626"/>
    </location>
</feature>
<reference evidence="6" key="1">
    <citation type="journal article" date="2020" name="Stud. Mycol.">
        <title>101 Dothideomycetes genomes: a test case for predicting lifestyles and emergence of pathogens.</title>
        <authorList>
            <person name="Haridas S."/>
            <person name="Albert R."/>
            <person name="Binder M."/>
            <person name="Bloem J."/>
            <person name="Labutti K."/>
            <person name="Salamov A."/>
            <person name="Andreopoulos B."/>
            <person name="Baker S."/>
            <person name="Barry K."/>
            <person name="Bills G."/>
            <person name="Bluhm B."/>
            <person name="Cannon C."/>
            <person name="Castanera R."/>
            <person name="Culley D."/>
            <person name="Daum C."/>
            <person name="Ezra D."/>
            <person name="Gonzalez J."/>
            <person name="Henrissat B."/>
            <person name="Kuo A."/>
            <person name="Liang C."/>
            <person name="Lipzen A."/>
            <person name="Lutzoni F."/>
            <person name="Magnuson J."/>
            <person name="Mondo S."/>
            <person name="Nolan M."/>
            <person name="Ohm R."/>
            <person name="Pangilinan J."/>
            <person name="Park H.-J."/>
            <person name="Ramirez L."/>
            <person name="Alfaro M."/>
            <person name="Sun H."/>
            <person name="Tritt A."/>
            <person name="Yoshinaga Y."/>
            <person name="Zwiers L.-H."/>
            <person name="Turgeon B."/>
            <person name="Goodwin S."/>
            <person name="Spatafora J."/>
            <person name="Crous P."/>
            <person name="Grigoriev I."/>
        </authorList>
    </citation>
    <scope>NUCLEOTIDE SEQUENCE</scope>
    <source>
        <strain evidence="6">CBS 113818</strain>
    </source>
</reference>
<feature type="compositionally biased region" description="Low complexity" evidence="4">
    <location>
        <begin position="20"/>
        <end position="37"/>
    </location>
</feature>
<comment type="subcellular location">
    <subcellularLocation>
        <location evidence="1">Nucleus</location>
    </subcellularLocation>
</comment>
<keyword evidence="2" id="KW-0597">Phosphoprotein</keyword>
<evidence type="ECO:0000256" key="1">
    <source>
        <dbReference type="ARBA" id="ARBA00004123"/>
    </source>
</evidence>
<feature type="domain" description="DNA replication checkpoint mediator MRC1" evidence="5">
    <location>
        <begin position="901"/>
        <end position="1039"/>
    </location>
</feature>
<name>A0A6A7ACL0_9PLEO</name>
<feature type="region of interest" description="Disordered" evidence="4">
    <location>
        <begin position="1056"/>
        <end position="1300"/>
    </location>
</feature>
<feature type="compositionally biased region" description="Basic and acidic residues" evidence="4">
    <location>
        <begin position="937"/>
        <end position="946"/>
    </location>
</feature>
<keyword evidence="3" id="KW-0539">Nucleus</keyword>
<sequence length="1300" mass="142756">MSAKQTNRSLDASSKPRVGLLAALRRPSAASSESSAGSEDDGSELERDTPVQTSRIASLSPKQQSKSAPSQEEKEEDSDNGAAYERMKIRLAASKSTEEPHKTRGLPEGAPLAAAVISSEDEDETPVRTNMRRSNVRKAKSQSPSPSASPALSTRSRQSSPGLFVTPNATPMKSRAPRSGASDSEATPRPLRNADSQERTTPKRLGKEEEAQTRQKNAKASRRRIQNDSDSDTDGENGRRLTQQAKPTRKAGKKAMEIMARDQQRISRNMQLTHQSKTKKKHGMSELFSRFGYNAPVVENLGEETLPTPEQSSALVSSDAEANKVRDTPPTSPPRQELSPVKEVTSKSMPIQDATLNEFNNEVPLQPSKLDKGKGRAPEFQHLPPRSWEKQNEELVVQNVQSDVKKPVNHAMVELSDSDDDLEVVQTKGRFPVFDRIPLKKQQESSSLLHLRHLAHLTSSNDSRKGPKSISLGDMQMSLAQKAREQGQKEREEKVAELKRRGIHIETEEERAKNEMEIDDMVAQFEKQRQEDLKLAKSERAEAKKNGETIDDLPSSDGSDDDYVGSGEEDTHAVEVEADNDEQAELELSGSEDEAMEDEGDGEAEEDGNTNDPTVDMADENDEELGVDIQEQQFDEDADMEDEAPSAPVRKRTVTRTRNMIIDDDDESDDETPRSASPTQQATQDEAMAAFGFGNGNADTGLGLTQMFAGTMANLETGSQHPAAEPEQDSLDFLRGLPDTQPGANFSQASDFVVPNSQLLMSPQKDSQIAPETQFSLGISQLIKSSPAVSRTQLEDFPEPTQDAGFSFSRSPAGLMQPPSTVDTVMMSIFESPIKQKKGKLQRGRQAAAVELSDVEEDLVETEAGFSEEDDVQRPPKQRNAFTKLQKGAKKQKAIAEYNKKNSMAKDAVMDQAEESEDEYAGLGGASDDDSGVEDEETKKMIEHGEVEVDERQIAALFADKARKEDEKNINELYKNVMNGGLRRRAGGRDGFDMSDSEDEEDLRLRKKRAEFQKMNRALLADERIGNIAKDQKKQAFFHTLADFADEGDYEFLEVPADLGIDGEQSQSQEDDQQAGEGMEVITVPDSQIADATNNPLKRKSPSNSQKENRPPPNLRRTAGSDNLTRKPITLADVQHSVSELLEDSRIMVPDSQFSESESDDESPAPNVSSRKPIVDRLTLSRTSSISEAATDGGSLAFHAPSRATTAPGFRVPSLIRQATSNLSATSESRRSSGAGTPTESVRRGGTGKSNIHAQAREAERRLLLEKKDKKRKEVLRKKVSAGRKGGMRSVLGDLGGGFE</sequence>
<feature type="compositionally biased region" description="Polar residues" evidence="4">
    <location>
        <begin position="1090"/>
        <end position="1106"/>
    </location>
</feature>
<feature type="region of interest" description="Disordered" evidence="4">
    <location>
        <begin position="479"/>
        <end position="686"/>
    </location>
</feature>
<dbReference type="InterPro" id="IPR024146">
    <property type="entry name" value="Claspin"/>
</dbReference>
<dbReference type="GO" id="GO:0007095">
    <property type="term" value="P:mitotic G2 DNA damage checkpoint signaling"/>
    <property type="evidence" value="ECO:0007669"/>
    <property type="project" value="TreeGrafter"/>
</dbReference>
<proteinExistence type="predicted"/>
<feature type="compositionally biased region" description="Basic and acidic residues" evidence="4">
    <location>
        <begin position="195"/>
        <end position="213"/>
    </location>
</feature>
<feature type="compositionally biased region" description="Basic and acidic residues" evidence="4">
    <location>
        <begin position="482"/>
        <end position="516"/>
    </location>
</feature>
<dbReference type="Proteomes" id="UP000799424">
    <property type="component" value="Unassembled WGS sequence"/>
</dbReference>
<dbReference type="EMBL" id="MU006219">
    <property type="protein sequence ID" value="KAF2830448.1"/>
    <property type="molecule type" value="Genomic_DNA"/>
</dbReference>
<dbReference type="InterPro" id="IPR018564">
    <property type="entry name" value="Repl_chkpnt_MRC1_dom"/>
</dbReference>
<evidence type="ECO:0000256" key="2">
    <source>
        <dbReference type="ARBA" id="ARBA00022553"/>
    </source>
</evidence>
<evidence type="ECO:0000256" key="3">
    <source>
        <dbReference type="ARBA" id="ARBA00023242"/>
    </source>
</evidence>
<dbReference type="GO" id="GO:0033314">
    <property type="term" value="P:mitotic DNA replication checkpoint signaling"/>
    <property type="evidence" value="ECO:0007669"/>
    <property type="project" value="TreeGrafter"/>
</dbReference>
<feature type="compositionally biased region" description="Low complexity" evidence="4">
    <location>
        <begin position="60"/>
        <end position="70"/>
    </location>
</feature>
<feature type="compositionally biased region" description="Basic and acidic residues" evidence="4">
    <location>
        <begin position="254"/>
        <end position="265"/>
    </location>
</feature>
<feature type="region of interest" description="Disordered" evidence="4">
    <location>
        <begin position="979"/>
        <end position="1001"/>
    </location>
</feature>
<evidence type="ECO:0000256" key="4">
    <source>
        <dbReference type="SAM" id="MobiDB-lite"/>
    </source>
</evidence>
<feature type="compositionally biased region" description="Polar residues" evidence="4">
    <location>
        <begin position="1"/>
        <end position="12"/>
    </location>
</feature>
<feature type="compositionally biased region" description="Polar residues" evidence="4">
    <location>
        <begin position="674"/>
        <end position="684"/>
    </location>
</feature>
<feature type="compositionally biased region" description="Acidic residues" evidence="4">
    <location>
        <begin position="927"/>
        <end position="936"/>
    </location>
</feature>
<feature type="compositionally biased region" description="Acidic residues" evidence="4">
    <location>
        <begin position="861"/>
        <end position="871"/>
    </location>
</feature>
<feature type="compositionally biased region" description="Acidic residues" evidence="4">
    <location>
        <begin position="576"/>
        <end position="609"/>
    </location>
</feature>
<dbReference type="GO" id="GO:0010997">
    <property type="term" value="F:anaphase-promoting complex binding"/>
    <property type="evidence" value="ECO:0007669"/>
    <property type="project" value="TreeGrafter"/>
</dbReference>
<dbReference type="PANTHER" id="PTHR14396:SF10">
    <property type="entry name" value="CLASPIN"/>
    <property type="match status" value="1"/>
</dbReference>
<keyword evidence="7" id="KW-1185">Reference proteome</keyword>
<evidence type="ECO:0000259" key="5">
    <source>
        <dbReference type="Pfam" id="PF09444"/>
    </source>
</evidence>
<feature type="compositionally biased region" description="Polar residues" evidence="4">
    <location>
        <begin position="266"/>
        <end position="275"/>
    </location>
</feature>
<feature type="compositionally biased region" description="Basic and acidic residues" evidence="4">
    <location>
        <begin position="1255"/>
        <end position="1268"/>
    </location>
</feature>
<feature type="compositionally biased region" description="Basic residues" evidence="4">
    <location>
        <begin position="1269"/>
        <end position="1282"/>
    </location>
</feature>
<evidence type="ECO:0000313" key="7">
    <source>
        <dbReference type="Proteomes" id="UP000799424"/>
    </source>
</evidence>
<organism evidence="6 7">
    <name type="scientific">Ophiobolus disseminans</name>
    <dbReference type="NCBI Taxonomy" id="1469910"/>
    <lineage>
        <taxon>Eukaryota</taxon>
        <taxon>Fungi</taxon>
        <taxon>Dikarya</taxon>
        <taxon>Ascomycota</taxon>
        <taxon>Pezizomycotina</taxon>
        <taxon>Dothideomycetes</taxon>
        <taxon>Pleosporomycetidae</taxon>
        <taxon>Pleosporales</taxon>
        <taxon>Pleosporineae</taxon>
        <taxon>Phaeosphaeriaceae</taxon>
        <taxon>Ophiobolus</taxon>
    </lineage>
</organism>
<evidence type="ECO:0000313" key="6">
    <source>
        <dbReference type="EMBL" id="KAF2830448.1"/>
    </source>
</evidence>
<dbReference type="GO" id="GO:0005634">
    <property type="term" value="C:nucleus"/>
    <property type="evidence" value="ECO:0007669"/>
    <property type="project" value="UniProtKB-SubCell"/>
</dbReference>
<feature type="compositionally biased region" description="Basic and acidic residues" evidence="4">
    <location>
        <begin position="526"/>
        <end position="548"/>
    </location>
</feature>
<feature type="compositionally biased region" description="Polar residues" evidence="4">
    <location>
        <begin position="1217"/>
        <end position="1240"/>
    </location>
</feature>
<feature type="compositionally biased region" description="Low complexity" evidence="4">
    <location>
        <begin position="141"/>
        <end position="157"/>
    </location>
</feature>
<feature type="region of interest" description="Disordered" evidence="4">
    <location>
        <begin position="1"/>
        <end position="283"/>
    </location>
</feature>
<feature type="compositionally biased region" description="Acidic residues" evidence="4">
    <location>
        <begin position="633"/>
        <end position="644"/>
    </location>
</feature>